<protein>
    <submittedName>
        <fullName evidence="7">Oligosaccharide flippase family protein</fullName>
    </submittedName>
</protein>
<feature type="transmembrane region" description="Helical" evidence="6">
    <location>
        <begin position="329"/>
        <end position="353"/>
    </location>
</feature>
<evidence type="ECO:0000256" key="4">
    <source>
        <dbReference type="ARBA" id="ARBA00022989"/>
    </source>
</evidence>
<dbReference type="InterPro" id="IPR050833">
    <property type="entry name" value="Poly_Biosynth_Transport"/>
</dbReference>
<keyword evidence="3 6" id="KW-0812">Transmembrane</keyword>
<feature type="transmembrane region" description="Helical" evidence="6">
    <location>
        <begin position="123"/>
        <end position="144"/>
    </location>
</feature>
<feature type="transmembrane region" description="Helical" evidence="6">
    <location>
        <begin position="295"/>
        <end position="317"/>
    </location>
</feature>
<evidence type="ECO:0000256" key="5">
    <source>
        <dbReference type="ARBA" id="ARBA00023136"/>
    </source>
</evidence>
<evidence type="ECO:0000256" key="1">
    <source>
        <dbReference type="ARBA" id="ARBA00004651"/>
    </source>
</evidence>
<gene>
    <name evidence="7" type="ORF">GON26_08925</name>
</gene>
<feature type="transmembrane region" description="Helical" evidence="6">
    <location>
        <begin position="389"/>
        <end position="409"/>
    </location>
</feature>
<reference evidence="7 8" key="1">
    <citation type="submission" date="2019-12" db="EMBL/GenBank/DDBJ databases">
        <authorList>
            <person name="Kim Y.S."/>
        </authorList>
    </citation>
    <scope>NUCLEOTIDE SEQUENCE [LARGE SCALE GENOMIC DNA]</scope>
    <source>
        <strain evidence="7 8">GA093</strain>
    </source>
</reference>
<feature type="transmembrane region" description="Helical" evidence="6">
    <location>
        <begin position="156"/>
        <end position="173"/>
    </location>
</feature>
<dbReference type="PANTHER" id="PTHR30250:SF11">
    <property type="entry name" value="O-ANTIGEN TRANSPORTER-RELATED"/>
    <property type="match status" value="1"/>
</dbReference>
<dbReference type="RefSeq" id="WP_160374463.1">
    <property type="nucleotide sequence ID" value="NZ_WSTB01000004.1"/>
</dbReference>
<comment type="caution">
    <text evidence="7">The sequence shown here is derived from an EMBL/GenBank/DDBJ whole genome shotgun (WGS) entry which is preliminary data.</text>
</comment>
<feature type="transmembrane region" description="Helical" evidence="6">
    <location>
        <begin position="243"/>
        <end position="260"/>
    </location>
</feature>
<proteinExistence type="predicted"/>
<evidence type="ECO:0000256" key="2">
    <source>
        <dbReference type="ARBA" id="ARBA00022475"/>
    </source>
</evidence>
<dbReference type="Proteomes" id="UP000471501">
    <property type="component" value="Unassembled WGS sequence"/>
</dbReference>
<accession>A0A6I4NPH7</accession>
<keyword evidence="4 6" id="KW-1133">Transmembrane helix</keyword>
<name>A0A6I4NPH7_9FLAO</name>
<evidence type="ECO:0000256" key="6">
    <source>
        <dbReference type="SAM" id="Phobius"/>
    </source>
</evidence>
<feature type="transmembrane region" description="Helical" evidence="6">
    <location>
        <begin position="91"/>
        <end position="117"/>
    </location>
</feature>
<dbReference type="EMBL" id="WSTB01000004">
    <property type="protein sequence ID" value="MWB94485.1"/>
    <property type="molecule type" value="Genomic_DNA"/>
</dbReference>
<dbReference type="InterPro" id="IPR002797">
    <property type="entry name" value="Polysacc_synth"/>
</dbReference>
<feature type="transmembrane region" description="Helical" evidence="6">
    <location>
        <begin position="179"/>
        <end position="203"/>
    </location>
</feature>
<evidence type="ECO:0000313" key="7">
    <source>
        <dbReference type="EMBL" id="MWB94485.1"/>
    </source>
</evidence>
<evidence type="ECO:0000313" key="8">
    <source>
        <dbReference type="Proteomes" id="UP000471501"/>
    </source>
</evidence>
<dbReference type="GO" id="GO:0005886">
    <property type="term" value="C:plasma membrane"/>
    <property type="evidence" value="ECO:0007669"/>
    <property type="project" value="UniProtKB-SubCell"/>
</dbReference>
<comment type="subcellular location">
    <subcellularLocation>
        <location evidence="1">Cell membrane</location>
        <topology evidence="1">Multi-pass membrane protein</topology>
    </subcellularLocation>
</comment>
<keyword evidence="8" id="KW-1185">Reference proteome</keyword>
<dbReference type="AlphaFoldDB" id="A0A6I4NPH7"/>
<sequence length="419" mass="48562">MIKKVTGLLKSKKSVIENFSYLSIFQIFNISFPLLTMPYLLSVLGKETYGLVVFTQTFVSYFLVLVNFGFNLSATKEVSINRDDKNKLSEIVSSILIIKGVFFLLSFVIMYVILFFLKESNDFVILSFLTMYLCLYEWMFPVWYFQGIEKMKYITFINLTSRLFFFVFVFIAIKDKNDYLMWPIINGIGCLIAGLISLYVVFYQHGISFRWQKKETLIHYINDSKFLFFGNIAGKAKLISNRMFIGIFIGMSSVAIYDIVDKLKDVSMVFLQLIVDVMFPKFAKHKDPKLVKKTIRLLVALSVFCYLFIGLSLYFIVPIYFKNYIEVVSIFWVLGLMIIFQPMNYLFGIGVLIVNGLIKQYSINLYLSASVYLLSILAVYLLASIDIYTLSFCLVFSAFIAVLNNIVVAKKHKLTNWIY</sequence>
<feature type="transmembrane region" description="Helical" evidence="6">
    <location>
        <begin position="21"/>
        <end position="42"/>
    </location>
</feature>
<feature type="transmembrane region" description="Helical" evidence="6">
    <location>
        <begin position="266"/>
        <end position="283"/>
    </location>
</feature>
<dbReference type="Pfam" id="PF01943">
    <property type="entry name" value="Polysacc_synt"/>
    <property type="match status" value="1"/>
</dbReference>
<organism evidence="7 8">
    <name type="scientific">Flavobacterium hydrocarbonoxydans</name>
    <dbReference type="NCBI Taxonomy" id="2683249"/>
    <lineage>
        <taxon>Bacteria</taxon>
        <taxon>Pseudomonadati</taxon>
        <taxon>Bacteroidota</taxon>
        <taxon>Flavobacteriia</taxon>
        <taxon>Flavobacteriales</taxon>
        <taxon>Flavobacteriaceae</taxon>
        <taxon>Flavobacterium</taxon>
    </lineage>
</organism>
<feature type="transmembrane region" description="Helical" evidence="6">
    <location>
        <begin position="48"/>
        <end position="70"/>
    </location>
</feature>
<keyword evidence="2" id="KW-1003">Cell membrane</keyword>
<keyword evidence="5 6" id="KW-0472">Membrane</keyword>
<feature type="transmembrane region" description="Helical" evidence="6">
    <location>
        <begin position="365"/>
        <end position="383"/>
    </location>
</feature>
<dbReference type="PANTHER" id="PTHR30250">
    <property type="entry name" value="PST FAMILY PREDICTED COLANIC ACID TRANSPORTER"/>
    <property type="match status" value="1"/>
</dbReference>
<evidence type="ECO:0000256" key="3">
    <source>
        <dbReference type="ARBA" id="ARBA00022692"/>
    </source>
</evidence>